<gene>
    <name evidence="1" type="ORF">O0S10_07485</name>
</gene>
<dbReference type="Proteomes" id="UP001141422">
    <property type="component" value="Unassembled WGS sequence"/>
</dbReference>
<reference evidence="1" key="1">
    <citation type="submission" date="2022-12" db="EMBL/GenBank/DDBJ databases">
        <title>Isolation and characterisation of novel Methanocorpusculum spp. from native Australian herbivores indicates the genus is ancestrally host-associated.</title>
        <authorList>
            <person name="Volmer J.G."/>
            <person name="Soo R.M."/>
            <person name="Evans P.N."/>
            <person name="Hoedt E.C."/>
            <person name="Astorga Alsina A.L."/>
            <person name="Woodcroft B.J."/>
            <person name="Tyson G.W."/>
            <person name="Hugenholtz P."/>
            <person name="Morrison M."/>
        </authorList>
    </citation>
    <scope>NUCLEOTIDE SEQUENCE</scope>
    <source>
        <strain evidence="1">MG</strain>
    </source>
</reference>
<evidence type="ECO:0008006" key="3">
    <source>
        <dbReference type="Google" id="ProtNLM"/>
    </source>
</evidence>
<sequence length="58" mass="6772">MFRQSGTLPATTHQSHLTQHAKYEAIKNTISYNVLPKYIRLYHSLTKQKENENPDDNV</sequence>
<name>A0ABT4IH42_9EURY</name>
<accession>A0ABT4IH42</accession>
<proteinExistence type="predicted"/>
<evidence type="ECO:0000313" key="1">
    <source>
        <dbReference type="EMBL" id="MCZ0861066.1"/>
    </source>
</evidence>
<keyword evidence="2" id="KW-1185">Reference proteome</keyword>
<dbReference type="EMBL" id="JAPTGB010000015">
    <property type="protein sequence ID" value="MCZ0861066.1"/>
    <property type="molecule type" value="Genomic_DNA"/>
</dbReference>
<organism evidence="1 2">
    <name type="scientific">Methanocorpusculum petauri</name>
    <dbReference type="NCBI Taxonomy" id="3002863"/>
    <lineage>
        <taxon>Archaea</taxon>
        <taxon>Methanobacteriati</taxon>
        <taxon>Methanobacteriota</taxon>
        <taxon>Stenosarchaea group</taxon>
        <taxon>Methanomicrobia</taxon>
        <taxon>Methanomicrobiales</taxon>
        <taxon>Methanocorpusculaceae</taxon>
        <taxon>Methanocorpusculum</taxon>
    </lineage>
</organism>
<comment type="caution">
    <text evidence="1">The sequence shown here is derived from an EMBL/GenBank/DDBJ whole genome shotgun (WGS) entry which is preliminary data.</text>
</comment>
<evidence type="ECO:0000313" key="2">
    <source>
        <dbReference type="Proteomes" id="UP001141422"/>
    </source>
</evidence>
<protein>
    <recommendedName>
        <fullName evidence="3">Integrase SSV1 C-terminal domain-containing protein</fullName>
    </recommendedName>
</protein>
<dbReference type="RefSeq" id="WP_268925262.1">
    <property type="nucleotide sequence ID" value="NZ_JAPTGB010000015.1"/>
</dbReference>